<comment type="caution">
    <text evidence="1">The sequence shown here is derived from an EMBL/GenBank/DDBJ whole genome shotgun (WGS) entry which is preliminary data.</text>
</comment>
<name>A0A427AXQ8_ENSVE</name>
<evidence type="ECO:0000313" key="2">
    <source>
        <dbReference type="Proteomes" id="UP000287651"/>
    </source>
</evidence>
<dbReference type="AlphaFoldDB" id="A0A427AXQ8"/>
<dbReference type="Proteomes" id="UP000287651">
    <property type="component" value="Unassembled WGS sequence"/>
</dbReference>
<accession>A0A427AXQ8</accession>
<sequence>MKARREGRRKEGSAVRVDFLSATTPNGFSHVERHSPTYILRITYSRDHWMLMWGSAPLRVGEAARATCLN</sequence>
<gene>
    <name evidence="1" type="ORF">B296_00002376</name>
</gene>
<protein>
    <submittedName>
        <fullName evidence="1">Uncharacterized protein</fullName>
    </submittedName>
</protein>
<dbReference type="EMBL" id="AMZH03001003">
    <property type="protein sequence ID" value="RRT81048.1"/>
    <property type="molecule type" value="Genomic_DNA"/>
</dbReference>
<reference evidence="1 2" key="1">
    <citation type="journal article" date="2014" name="Agronomy (Basel)">
        <title>A Draft Genome Sequence for Ensete ventricosum, the Drought-Tolerant Tree Against Hunger.</title>
        <authorList>
            <person name="Harrison J."/>
            <person name="Moore K.A."/>
            <person name="Paszkiewicz K."/>
            <person name="Jones T."/>
            <person name="Grant M."/>
            <person name="Ambacheew D."/>
            <person name="Muzemil S."/>
            <person name="Studholme D.J."/>
        </authorList>
    </citation>
    <scope>NUCLEOTIDE SEQUENCE [LARGE SCALE GENOMIC DNA]</scope>
</reference>
<proteinExistence type="predicted"/>
<organism evidence="1 2">
    <name type="scientific">Ensete ventricosum</name>
    <name type="common">Abyssinian banana</name>
    <name type="synonym">Musa ensete</name>
    <dbReference type="NCBI Taxonomy" id="4639"/>
    <lineage>
        <taxon>Eukaryota</taxon>
        <taxon>Viridiplantae</taxon>
        <taxon>Streptophyta</taxon>
        <taxon>Embryophyta</taxon>
        <taxon>Tracheophyta</taxon>
        <taxon>Spermatophyta</taxon>
        <taxon>Magnoliopsida</taxon>
        <taxon>Liliopsida</taxon>
        <taxon>Zingiberales</taxon>
        <taxon>Musaceae</taxon>
        <taxon>Ensete</taxon>
    </lineage>
</organism>
<evidence type="ECO:0000313" key="1">
    <source>
        <dbReference type="EMBL" id="RRT81048.1"/>
    </source>
</evidence>